<dbReference type="PROSITE" id="PS51343">
    <property type="entry name" value="PII_GLNB_DOM"/>
    <property type="match status" value="1"/>
</dbReference>
<dbReference type="Pfam" id="PF00543">
    <property type="entry name" value="P-II"/>
    <property type="match status" value="1"/>
</dbReference>
<dbReference type="EMBL" id="ATHI01000026">
    <property type="protein sequence ID" value="EPR32842.1"/>
    <property type="molecule type" value="Genomic_DNA"/>
</dbReference>
<protein>
    <submittedName>
        <fullName evidence="1">Nitrogen regulatory protein P-II</fullName>
    </submittedName>
</protein>
<reference evidence="1 2" key="1">
    <citation type="journal article" date="2013" name="Genome Announc.">
        <title>Draft genome sequences for three mercury-methylating, sulfate-reducing bacteria.</title>
        <authorList>
            <person name="Brown S.D."/>
            <person name="Hurt R.A.Jr."/>
            <person name="Gilmour C.C."/>
            <person name="Elias D.A."/>
        </authorList>
    </citation>
    <scope>NUCLEOTIDE SEQUENCE [LARGE SCALE GENOMIC DNA]</scope>
    <source>
        <strain evidence="1 2">DSM 16529</strain>
    </source>
</reference>
<dbReference type="Gene3D" id="3.30.70.120">
    <property type="match status" value="1"/>
</dbReference>
<keyword evidence="2" id="KW-1185">Reference proteome</keyword>
<accession>S7T6X3</accession>
<dbReference type="RefSeq" id="WP_020886977.1">
    <property type="nucleotide sequence ID" value="NZ_ATHI01000026.1"/>
</dbReference>
<name>S7T6X3_9BACT</name>
<proteinExistence type="predicted"/>
<comment type="caution">
    <text evidence="1">The sequence shown here is derived from an EMBL/GenBank/DDBJ whole genome shotgun (WGS) entry which is preliminary data.</text>
</comment>
<dbReference type="InterPro" id="IPR011322">
    <property type="entry name" value="N-reg_PII-like_a/b"/>
</dbReference>
<sequence length="117" mass="12513">MNLLEGFDCIVTIVNKGLSEPILTASRKAGAEGGTIIFGRGAGIREMKSIFGISIEPEKEILLTLVHESISRQVLEAIVEAGRLETPGTGIAFMLPVKGVAGICHLNCPLPERERKS</sequence>
<dbReference type="GO" id="GO:0006808">
    <property type="term" value="P:regulation of nitrogen utilization"/>
    <property type="evidence" value="ECO:0007669"/>
    <property type="project" value="InterPro"/>
</dbReference>
<dbReference type="SUPFAM" id="SSF54913">
    <property type="entry name" value="GlnB-like"/>
    <property type="match status" value="1"/>
</dbReference>
<dbReference type="AlphaFoldDB" id="S7T6X3"/>
<dbReference type="STRING" id="1121439.dsat_0283"/>
<organism evidence="1 2">
    <name type="scientific">Alkalidesulfovibrio alkalitolerans DSM 16529</name>
    <dbReference type="NCBI Taxonomy" id="1121439"/>
    <lineage>
        <taxon>Bacteria</taxon>
        <taxon>Pseudomonadati</taxon>
        <taxon>Thermodesulfobacteriota</taxon>
        <taxon>Desulfovibrionia</taxon>
        <taxon>Desulfovibrionales</taxon>
        <taxon>Desulfovibrionaceae</taxon>
        <taxon>Alkalidesulfovibrio</taxon>
    </lineage>
</organism>
<dbReference type="OrthoDB" id="9803021at2"/>
<dbReference type="InterPro" id="IPR015867">
    <property type="entry name" value="N-reg_PII/ATP_PRibTrfase_C"/>
</dbReference>
<evidence type="ECO:0000313" key="2">
    <source>
        <dbReference type="Proteomes" id="UP000014975"/>
    </source>
</evidence>
<dbReference type="GO" id="GO:0030234">
    <property type="term" value="F:enzyme regulator activity"/>
    <property type="evidence" value="ECO:0007669"/>
    <property type="project" value="InterPro"/>
</dbReference>
<dbReference type="SMART" id="SM00938">
    <property type="entry name" value="P-II"/>
    <property type="match status" value="1"/>
</dbReference>
<dbReference type="PATRIC" id="fig|1121439.3.peg.1632"/>
<gene>
    <name evidence="1" type="ORF">dsat_0283</name>
</gene>
<dbReference type="InterPro" id="IPR002187">
    <property type="entry name" value="N-reg_PII"/>
</dbReference>
<dbReference type="Proteomes" id="UP000014975">
    <property type="component" value="Unassembled WGS sequence"/>
</dbReference>
<dbReference type="eggNOG" id="COG0347">
    <property type="taxonomic scope" value="Bacteria"/>
</dbReference>
<evidence type="ECO:0000313" key="1">
    <source>
        <dbReference type="EMBL" id="EPR32842.1"/>
    </source>
</evidence>